<keyword evidence="3" id="KW-1185">Reference proteome</keyword>
<organism evidence="2 3">
    <name type="scientific">Carpinus fangiana</name>
    <dbReference type="NCBI Taxonomy" id="176857"/>
    <lineage>
        <taxon>Eukaryota</taxon>
        <taxon>Viridiplantae</taxon>
        <taxon>Streptophyta</taxon>
        <taxon>Embryophyta</taxon>
        <taxon>Tracheophyta</taxon>
        <taxon>Spermatophyta</taxon>
        <taxon>Magnoliopsida</taxon>
        <taxon>eudicotyledons</taxon>
        <taxon>Gunneridae</taxon>
        <taxon>Pentapetalae</taxon>
        <taxon>rosids</taxon>
        <taxon>fabids</taxon>
        <taxon>Fagales</taxon>
        <taxon>Betulaceae</taxon>
        <taxon>Carpinus</taxon>
    </lineage>
</organism>
<evidence type="ECO:0000313" key="3">
    <source>
        <dbReference type="Proteomes" id="UP000327013"/>
    </source>
</evidence>
<proteinExistence type="predicted"/>
<evidence type="ECO:0000256" key="1">
    <source>
        <dbReference type="SAM" id="MobiDB-lite"/>
    </source>
</evidence>
<protein>
    <submittedName>
        <fullName evidence="2">Uncharacterized protein</fullName>
    </submittedName>
</protein>
<dbReference type="EMBL" id="CM017325">
    <property type="protein sequence ID" value="KAE8057105.1"/>
    <property type="molecule type" value="Genomic_DNA"/>
</dbReference>
<name>A0A5N6RAG4_9ROSI</name>
<dbReference type="Proteomes" id="UP000327013">
    <property type="component" value="Chromosome 5"/>
</dbReference>
<sequence>MDEDPMTKDAGAEDPMAEGPIRGYYGRICYPRILSEDPMAEYAIRGYYGRICYPMAEYAIRG</sequence>
<feature type="region of interest" description="Disordered" evidence="1">
    <location>
        <begin position="1"/>
        <end position="20"/>
    </location>
</feature>
<feature type="compositionally biased region" description="Basic and acidic residues" evidence="1">
    <location>
        <begin position="1"/>
        <end position="11"/>
    </location>
</feature>
<dbReference type="AlphaFoldDB" id="A0A5N6RAG4"/>
<evidence type="ECO:0000313" key="2">
    <source>
        <dbReference type="EMBL" id="KAE8057105.1"/>
    </source>
</evidence>
<gene>
    <name evidence="2" type="ORF">FH972_013822</name>
</gene>
<reference evidence="2 3" key="1">
    <citation type="submission" date="2019-06" db="EMBL/GenBank/DDBJ databases">
        <title>A chromosomal-level reference genome of Carpinus fangiana (Coryloideae, Betulaceae).</title>
        <authorList>
            <person name="Yang X."/>
            <person name="Wang Z."/>
            <person name="Zhang L."/>
            <person name="Hao G."/>
            <person name="Liu J."/>
            <person name="Yang Y."/>
        </authorList>
    </citation>
    <scope>NUCLEOTIDE SEQUENCE [LARGE SCALE GENOMIC DNA]</scope>
    <source>
        <strain evidence="2">Cfa_2016G</strain>
        <tissue evidence="2">Leaf</tissue>
    </source>
</reference>
<accession>A0A5N6RAG4</accession>